<evidence type="ECO:0000256" key="9">
    <source>
        <dbReference type="ARBA" id="ARBA00022989"/>
    </source>
</evidence>
<dbReference type="RefSeq" id="WP_137411808.1">
    <property type="nucleotide sequence ID" value="NZ_CP109969.1"/>
</dbReference>
<evidence type="ECO:0000259" key="13">
    <source>
        <dbReference type="Pfam" id="PF01292"/>
    </source>
</evidence>
<dbReference type="PANTHER" id="PTHR30529:SF1">
    <property type="entry name" value="CYTOCHROME B561 HOMOLOG 2"/>
    <property type="match status" value="1"/>
</dbReference>
<proteinExistence type="inferred from homology"/>
<dbReference type="InterPro" id="IPR011577">
    <property type="entry name" value="Cyt_b561_bac/Ni-Hgenase"/>
</dbReference>
<keyword evidence="5" id="KW-0349">Heme</keyword>
<evidence type="ECO:0000256" key="11">
    <source>
        <dbReference type="ARBA" id="ARBA00023136"/>
    </source>
</evidence>
<dbReference type="EMBL" id="CP109969">
    <property type="protein sequence ID" value="UYZ09575.1"/>
    <property type="molecule type" value="Genomic_DNA"/>
</dbReference>
<gene>
    <name evidence="14" type="ORF">CFBP5507_17980</name>
</gene>
<dbReference type="GO" id="GO:0022904">
    <property type="term" value="P:respiratory electron transport chain"/>
    <property type="evidence" value="ECO:0007669"/>
    <property type="project" value="InterPro"/>
</dbReference>
<evidence type="ECO:0000256" key="1">
    <source>
        <dbReference type="ARBA" id="ARBA00001970"/>
    </source>
</evidence>
<keyword evidence="10" id="KW-0408">Iron</keyword>
<evidence type="ECO:0000256" key="4">
    <source>
        <dbReference type="ARBA" id="ARBA00022475"/>
    </source>
</evidence>
<evidence type="ECO:0000256" key="8">
    <source>
        <dbReference type="ARBA" id="ARBA00022982"/>
    </source>
</evidence>
<keyword evidence="8" id="KW-0249">Electron transport</keyword>
<sequence length="192" mass="21418">MKSAIDTDNPKAVKYPLPIRCLHWVRAALIIGLIVSGWYMTRLPESDMVIASIFYPNHKQFGILVWLLALVLLALRSRYATSMPPAPSALAPWERILSHAVHKLLILLTLLVPLLGYSLSSSFSQSDGVPFFFIPHLPELLPKNDNAFIVFQTLHRYGAYAILVLIGVHVLGALKHRLMDKGGPTDVLSRMV</sequence>
<dbReference type="GO" id="GO:0020037">
    <property type="term" value="F:heme binding"/>
    <property type="evidence" value="ECO:0007669"/>
    <property type="project" value="TreeGrafter"/>
</dbReference>
<accession>A0A4Z1R040</accession>
<comment type="subcellular location">
    <subcellularLocation>
        <location evidence="2">Cell membrane</location>
        <topology evidence="2">Multi-pass membrane protein</topology>
    </subcellularLocation>
</comment>
<reference evidence="14" key="1">
    <citation type="submission" date="2022-10" db="EMBL/GenBank/DDBJ databases">
        <title>Complete genome sequence of Agrobacterium salinitolerans CFBP5507.</title>
        <authorList>
            <person name="Tchabashvili S."/>
            <person name="Yen H.-C."/>
            <person name="Haryono M."/>
            <person name="Lin Y.-C."/>
            <person name="Lai E.-M."/>
            <person name="Kuo C.-H."/>
        </authorList>
    </citation>
    <scope>NUCLEOTIDE SEQUENCE</scope>
    <source>
        <strain evidence="14">CFBP5507</strain>
    </source>
</reference>
<dbReference type="InterPro" id="IPR016174">
    <property type="entry name" value="Di-haem_cyt_TM"/>
</dbReference>
<keyword evidence="6" id="KW-0812">Transmembrane</keyword>
<organism evidence="14 15">
    <name type="scientific">Agrobacterium salinitolerans</name>
    <dbReference type="NCBI Taxonomy" id="1183413"/>
    <lineage>
        <taxon>Bacteria</taxon>
        <taxon>Pseudomonadati</taxon>
        <taxon>Pseudomonadota</taxon>
        <taxon>Alphaproteobacteria</taxon>
        <taxon>Hyphomicrobiales</taxon>
        <taxon>Rhizobiaceae</taxon>
        <taxon>Rhizobium/Agrobacterium group</taxon>
        <taxon>Agrobacterium</taxon>
    </lineage>
</organism>
<keyword evidence="3" id="KW-0813">Transport</keyword>
<dbReference type="PANTHER" id="PTHR30529">
    <property type="entry name" value="CYTOCHROME B561"/>
    <property type="match status" value="1"/>
</dbReference>
<dbReference type="GO" id="GO:0046872">
    <property type="term" value="F:metal ion binding"/>
    <property type="evidence" value="ECO:0007669"/>
    <property type="project" value="UniProtKB-KW"/>
</dbReference>
<evidence type="ECO:0000256" key="10">
    <source>
        <dbReference type="ARBA" id="ARBA00023004"/>
    </source>
</evidence>
<dbReference type="GO" id="GO:0005886">
    <property type="term" value="C:plasma membrane"/>
    <property type="evidence" value="ECO:0007669"/>
    <property type="project" value="UniProtKB-SubCell"/>
</dbReference>
<evidence type="ECO:0000313" key="15">
    <source>
        <dbReference type="Proteomes" id="UP000298735"/>
    </source>
</evidence>
<dbReference type="InterPro" id="IPR052168">
    <property type="entry name" value="Cytochrome_b561_oxidase"/>
</dbReference>
<evidence type="ECO:0000256" key="2">
    <source>
        <dbReference type="ARBA" id="ARBA00004651"/>
    </source>
</evidence>
<evidence type="ECO:0000256" key="12">
    <source>
        <dbReference type="ARBA" id="ARBA00037975"/>
    </source>
</evidence>
<protein>
    <submittedName>
        <fullName evidence="14">Cytochrome b/b6 domain-containing protein</fullName>
    </submittedName>
</protein>
<dbReference type="SUPFAM" id="SSF81342">
    <property type="entry name" value="Transmembrane di-heme cytochromes"/>
    <property type="match status" value="1"/>
</dbReference>
<evidence type="ECO:0000256" key="7">
    <source>
        <dbReference type="ARBA" id="ARBA00022723"/>
    </source>
</evidence>
<evidence type="ECO:0000256" key="6">
    <source>
        <dbReference type="ARBA" id="ARBA00022692"/>
    </source>
</evidence>
<name>A0A4Z1R040_9HYPH</name>
<dbReference type="GO" id="GO:0009055">
    <property type="term" value="F:electron transfer activity"/>
    <property type="evidence" value="ECO:0007669"/>
    <property type="project" value="InterPro"/>
</dbReference>
<dbReference type="OrthoDB" id="1247465at2"/>
<evidence type="ECO:0000313" key="14">
    <source>
        <dbReference type="EMBL" id="UYZ09575.1"/>
    </source>
</evidence>
<dbReference type="Gene3D" id="1.20.950.20">
    <property type="entry name" value="Transmembrane di-heme cytochromes, Chain C"/>
    <property type="match status" value="1"/>
</dbReference>
<keyword evidence="9" id="KW-1133">Transmembrane helix</keyword>
<dbReference type="KEGG" id="asal:CFBP5507_17980"/>
<dbReference type="Pfam" id="PF01292">
    <property type="entry name" value="Ni_hydr_CYTB"/>
    <property type="match status" value="1"/>
</dbReference>
<evidence type="ECO:0000256" key="5">
    <source>
        <dbReference type="ARBA" id="ARBA00022617"/>
    </source>
</evidence>
<keyword evidence="7" id="KW-0479">Metal-binding</keyword>
<comment type="similarity">
    <text evidence="12">Belongs to the cytochrome b561 family.</text>
</comment>
<comment type="cofactor">
    <cofactor evidence="1">
        <name>heme b</name>
        <dbReference type="ChEBI" id="CHEBI:60344"/>
    </cofactor>
</comment>
<dbReference type="AlphaFoldDB" id="A0A4Z1R040"/>
<keyword evidence="11" id="KW-0472">Membrane</keyword>
<evidence type="ECO:0000256" key="3">
    <source>
        <dbReference type="ARBA" id="ARBA00022448"/>
    </source>
</evidence>
<keyword evidence="4" id="KW-1003">Cell membrane</keyword>
<dbReference type="Proteomes" id="UP000298735">
    <property type="component" value="Chromosome Linear"/>
</dbReference>
<feature type="domain" description="Cytochrome b561 bacterial/Ni-hydrogenase" evidence="13">
    <location>
        <begin position="15"/>
        <end position="181"/>
    </location>
</feature>